<reference evidence="13" key="1">
    <citation type="submission" date="2020-08" db="EMBL/GenBank/DDBJ databases">
        <title>Sequencing the genomes of 1000 actinobacteria strains.</title>
        <authorList>
            <person name="Klenk H.-P."/>
        </authorList>
    </citation>
    <scope>NUCLEOTIDE SEQUENCE</scope>
    <source>
        <strain evidence="13">DSM 20582</strain>
    </source>
</reference>
<comment type="similarity">
    <text evidence="1 9">Belongs to the peptidase S11 family.</text>
</comment>
<evidence type="ECO:0000256" key="1">
    <source>
        <dbReference type="ARBA" id="ARBA00007164"/>
    </source>
</evidence>
<feature type="region of interest" description="Disordered" evidence="10">
    <location>
        <begin position="86"/>
        <end position="136"/>
    </location>
</feature>
<evidence type="ECO:0000256" key="3">
    <source>
        <dbReference type="ARBA" id="ARBA00022801"/>
    </source>
</evidence>
<feature type="compositionally biased region" description="Low complexity" evidence="10">
    <location>
        <begin position="412"/>
        <end position="434"/>
    </location>
</feature>
<keyword evidence="6" id="KW-0961">Cell wall biogenesis/degradation</keyword>
<organism evidence="13 14">
    <name type="scientific">Corynebacterium bovis DSM 20582 = CIP 54.80</name>
    <dbReference type="NCBI Taxonomy" id="927655"/>
    <lineage>
        <taxon>Bacteria</taxon>
        <taxon>Bacillati</taxon>
        <taxon>Actinomycetota</taxon>
        <taxon>Actinomycetes</taxon>
        <taxon>Mycobacteriales</taxon>
        <taxon>Corynebacteriaceae</taxon>
        <taxon>Corynebacterium</taxon>
    </lineage>
</organism>
<dbReference type="GO" id="GO:0006508">
    <property type="term" value="P:proteolysis"/>
    <property type="evidence" value="ECO:0007669"/>
    <property type="project" value="InterPro"/>
</dbReference>
<protein>
    <submittedName>
        <fullName evidence="13">D-alanyl-D-alanine carboxypeptidase (Penicillin-binding protein 5/6)</fullName>
        <ecNumber evidence="13">3.4.16.4</ecNumber>
    </submittedName>
</protein>
<feature type="active site" description="Acyl-ester intermediate" evidence="7">
    <location>
        <position position="180"/>
    </location>
</feature>
<name>A0A8I0CME2_9CORY</name>
<keyword evidence="13" id="KW-0121">Carboxypeptidase</keyword>
<dbReference type="Gene3D" id="3.40.710.10">
    <property type="entry name" value="DD-peptidase/beta-lactamase superfamily"/>
    <property type="match status" value="1"/>
</dbReference>
<evidence type="ECO:0000256" key="4">
    <source>
        <dbReference type="ARBA" id="ARBA00022960"/>
    </source>
</evidence>
<dbReference type="EC" id="3.4.16.4" evidence="13"/>
<dbReference type="GO" id="GO:0009002">
    <property type="term" value="F:serine-type D-Ala-D-Ala carboxypeptidase activity"/>
    <property type="evidence" value="ECO:0007669"/>
    <property type="project" value="UniProtKB-EC"/>
</dbReference>
<evidence type="ECO:0000313" key="13">
    <source>
        <dbReference type="EMBL" id="MBB3115604.1"/>
    </source>
</evidence>
<dbReference type="InterPro" id="IPR001967">
    <property type="entry name" value="Peptidase_S11_N"/>
</dbReference>
<dbReference type="RefSeq" id="WP_183273647.1">
    <property type="nucleotide sequence ID" value="NZ_CP047187.1"/>
</dbReference>
<dbReference type="InterPro" id="IPR012338">
    <property type="entry name" value="Beta-lactam/transpept-like"/>
</dbReference>
<keyword evidence="13" id="KW-0645">Protease</keyword>
<dbReference type="SUPFAM" id="SSF56601">
    <property type="entry name" value="beta-lactamase/transpeptidase-like"/>
    <property type="match status" value="1"/>
</dbReference>
<keyword evidence="4" id="KW-0133">Cell shape</keyword>
<gene>
    <name evidence="13" type="ORF">FHU32_000820</name>
</gene>
<dbReference type="PANTHER" id="PTHR21581">
    <property type="entry name" value="D-ALANYL-D-ALANINE CARBOXYPEPTIDASE"/>
    <property type="match status" value="1"/>
</dbReference>
<feature type="binding site" evidence="8">
    <location>
        <position position="341"/>
    </location>
    <ligand>
        <name>substrate</name>
    </ligand>
</feature>
<evidence type="ECO:0000256" key="10">
    <source>
        <dbReference type="SAM" id="MobiDB-lite"/>
    </source>
</evidence>
<dbReference type="EMBL" id="JACHWT010000003">
    <property type="protein sequence ID" value="MBB3115604.1"/>
    <property type="molecule type" value="Genomic_DNA"/>
</dbReference>
<feature type="compositionally biased region" description="Pro residues" evidence="10">
    <location>
        <begin position="100"/>
        <end position="128"/>
    </location>
</feature>
<dbReference type="GO" id="GO:0009252">
    <property type="term" value="P:peptidoglycan biosynthetic process"/>
    <property type="evidence" value="ECO:0007669"/>
    <property type="project" value="UniProtKB-KW"/>
</dbReference>
<evidence type="ECO:0000256" key="5">
    <source>
        <dbReference type="ARBA" id="ARBA00022984"/>
    </source>
</evidence>
<feature type="region of interest" description="Disordered" evidence="10">
    <location>
        <begin position="408"/>
        <end position="453"/>
    </location>
</feature>
<evidence type="ECO:0000256" key="2">
    <source>
        <dbReference type="ARBA" id="ARBA00022729"/>
    </source>
</evidence>
<keyword evidence="5" id="KW-0573">Peptidoglycan synthesis</keyword>
<comment type="caution">
    <text evidence="13">The sequence shown here is derived from an EMBL/GenBank/DDBJ whole genome shotgun (WGS) entry which is preliminary data.</text>
</comment>
<feature type="active site" evidence="7">
    <location>
        <position position="235"/>
    </location>
</feature>
<keyword evidence="2 11" id="KW-0732">Signal</keyword>
<feature type="domain" description="Peptidase S11 D-alanyl-D-alanine carboxypeptidase A N-terminal" evidence="12">
    <location>
        <begin position="150"/>
        <end position="369"/>
    </location>
</feature>
<dbReference type="PANTHER" id="PTHR21581:SF33">
    <property type="entry name" value="D-ALANYL-D-ALANINE CARBOXYPEPTIDASE DACB"/>
    <property type="match status" value="1"/>
</dbReference>
<dbReference type="InterPro" id="IPR018044">
    <property type="entry name" value="Peptidase_S11"/>
</dbReference>
<dbReference type="PRINTS" id="PR00725">
    <property type="entry name" value="DADACBPTASE1"/>
</dbReference>
<proteinExistence type="inferred from homology"/>
<dbReference type="AlphaFoldDB" id="A0A8I0CME2"/>
<evidence type="ECO:0000259" key="12">
    <source>
        <dbReference type="Pfam" id="PF00768"/>
    </source>
</evidence>
<accession>A0A8I0CME2</accession>
<dbReference type="Pfam" id="PF00768">
    <property type="entry name" value="Peptidase_S11"/>
    <property type="match status" value="1"/>
</dbReference>
<dbReference type="GO" id="GO:0008360">
    <property type="term" value="P:regulation of cell shape"/>
    <property type="evidence" value="ECO:0007669"/>
    <property type="project" value="UniProtKB-KW"/>
</dbReference>
<evidence type="ECO:0000256" key="7">
    <source>
        <dbReference type="PIRSR" id="PIRSR618044-1"/>
    </source>
</evidence>
<feature type="compositionally biased region" description="Low complexity" evidence="10">
    <location>
        <begin position="466"/>
        <end position="491"/>
    </location>
</feature>
<evidence type="ECO:0000256" key="6">
    <source>
        <dbReference type="ARBA" id="ARBA00023316"/>
    </source>
</evidence>
<dbReference type="Proteomes" id="UP000612712">
    <property type="component" value="Unassembled WGS sequence"/>
</dbReference>
<evidence type="ECO:0000256" key="11">
    <source>
        <dbReference type="SAM" id="SignalP"/>
    </source>
</evidence>
<feature type="region of interest" description="Disordered" evidence="10">
    <location>
        <begin position="466"/>
        <end position="523"/>
    </location>
</feature>
<feature type="signal peptide" evidence="11">
    <location>
        <begin position="1"/>
        <end position="30"/>
    </location>
</feature>
<dbReference type="GO" id="GO:0071555">
    <property type="term" value="P:cell wall organization"/>
    <property type="evidence" value="ECO:0007669"/>
    <property type="project" value="UniProtKB-KW"/>
</dbReference>
<feature type="compositionally biased region" description="Polar residues" evidence="10">
    <location>
        <begin position="496"/>
        <end position="509"/>
    </location>
</feature>
<evidence type="ECO:0000313" key="14">
    <source>
        <dbReference type="Proteomes" id="UP000612712"/>
    </source>
</evidence>
<feature type="active site" description="Proton acceptor" evidence="7">
    <location>
        <position position="183"/>
    </location>
</feature>
<keyword evidence="3 13" id="KW-0378">Hydrolase</keyword>
<feature type="compositionally biased region" description="Pro residues" evidence="10">
    <location>
        <begin position="435"/>
        <end position="445"/>
    </location>
</feature>
<evidence type="ECO:0000256" key="9">
    <source>
        <dbReference type="RuleBase" id="RU004016"/>
    </source>
</evidence>
<evidence type="ECO:0000256" key="8">
    <source>
        <dbReference type="PIRSR" id="PIRSR618044-2"/>
    </source>
</evidence>
<feature type="chain" id="PRO_5038511666" evidence="11">
    <location>
        <begin position="31"/>
        <end position="523"/>
    </location>
</feature>
<sequence length="523" mass="53035">MPSLHALHRPTATTLVCATVAALACAPAGAVTGPADTLPGSPAAPAGATMQLAQAVPGPDSPDVGLNGVARGDWLPLTVAPGAPLPPDRFLDTHSCPFRQAPPPAFDASETPPPGTTPPPPKPVPDPAPGDGRLNSCDTVAGAGFDVPDRLSTGAWTVYDVDTGEVLAAKDAESLYRPASTIKVLLTMLALKDLRPDQVVPVPEKALTVDGSAVGLGATGRYTARQLLEGLIMRSGNDAALALAEAMGGEERTIRRMQELADSLGAASTRITTVMGLDAPGVQTTAADMSLFYRAAFRDKDFRELVGTRLVDFPGYEDHPGYQLSTDNELLAAYPGTIGGKTGFTDNARHTFSAAAERDGRTLGVMMLNGTVAAGRPWQQAAALLDAGFAADPRASVGSLEKTAANAKAQRDGGASASASAGAAADGSGSGRVPTEPPPRPPPARPTAACRAGPSVAGCGSWGSCWSSRRSGRSCGAAAGAAPADAPADAPLTPRRSPTGSAGSPSTRTCHPLAAPGQKTPRF</sequence>